<evidence type="ECO:0000313" key="5">
    <source>
        <dbReference type="EMBL" id="CAD6903615.1"/>
    </source>
</evidence>
<name>A0A177VEF6_9BASI</name>
<sequence length="1189" mass="132928">MAKCSGSASDHQKTWQKHKDTSSTMAAAGSSKAAASADAVSAAPASSAVAVKATQERDKKRAALRAANLDTWASGPSPPTGALDSSLKKNTAFVKRVKQGLGLESRDAALKDIATLNLDKYVEEVVQMVPDGLSRCSSLKDYLAAAEVLTALHKRFGPSALSVPLTELLGSLLSPPSKAVLQATSAEQRERDEASRVQRQKGLLRVVAELALVQLLGSVDKQRSEHASIDWLFKIIKDLLSNDREHANIPILTTLLKALGATLLSPANAPAPTPAEAQAEPSADQLPELVTLEQKDKLQKLLATYFETLRRRIVREHERLQEQDRRNHEAYIRSGEIFEDRQQTFEKTTKTFEKLLDSARQLAELLDLPMPKLAESVQSSSIGLNLDAKSAFERDDEDYSSGRLPWEDEDTRRFYEDVPDLRDQVPMDLLLAGSNPALNAKLSRTGWNEKPKEDGSGDAPAGTAAAVDEMEGIEHEDGAATPRASGSAPGSPISVFKEFAEEDEDLPIPTAETASDEPGSASAKMNVLLMRLPELTSRDAIDNAAIEFGFLNTKANRGRIMRTISSISRNRSDLAPYYARLVALLNKYMPDVGGGVVAWLNDEFRVIHKKRLPEWTEKRARNAQYLAELTKFKVTPIHVIFHCLKVLLDDFSTYSIETLSILLETCGRFLLRTEQTSERMKNTLELLRRKRASTHIDQRFLLLLDNAYYFCNPPERKAIEQKKRLPIELYIRHLFYDMLAKRTLEKVLKLLRKMAWDDPAVRKYLFKAFTKPWRIKFGNVHLLAILLFELQTYHPDFVIEVLEQVCEAVVAGLETNVFQFNQRRVAVLRYFGELYNYRLINSKLVFDQLWSFTTFGHPYGRPLPGQFTPLDAPDDYFRIRLICTLLDACGACFDQGSLKKRLDSFLTFFNLYVLSKMQPLPMEIDFMLSDTLEALRPGLAFKTQFEEVALAVDEMFALQQTHAAPVVAGEEEVGEEDESDSDDDEDGDSDSSGDDEDEDDDDDEDEDEEEDEEGLEDDQRAIELDRLAEDNRRADEDFDRELAKMIAESNPGGVGAGQSSRQRNLIHAGLPMLQRGPSTPFGRSTTTMAPTETAGRPEGANARSEQEGHMRFSLLSKKGSKATTTDVHVPMSAAIAIQTRSKQLQDEAERRHLKELVLAYGLREDDDERLSLEEALRAQGIRIKTKTKS</sequence>
<dbReference type="InterPro" id="IPR016024">
    <property type="entry name" value="ARM-type_fold"/>
</dbReference>
<dbReference type="AlphaFoldDB" id="A0A177VEF6"/>
<dbReference type="Proteomes" id="UP000077671">
    <property type="component" value="Unassembled WGS sequence"/>
</dbReference>
<feature type="compositionally biased region" description="Acidic residues" evidence="3">
    <location>
        <begin position="969"/>
        <end position="1016"/>
    </location>
</feature>
<dbReference type="GO" id="GO:0035145">
    <property type="term" value="C:exon-exon junction complex"/>
    <property type="evidence" value="ECO:0007669"/>
    <property type="project" value="TreeGrafter"/>
</dbReference>
<dbReference type="SMART" id="SM00543">
    <property type="entry name" value="MIF4G"/>
    <property type="match status" value="2"/>
</dbReference>
<dbReference type="SUPFAM" id="SSF48371">
    <property type="entry name" value="ARM repeat"/>
    <property type="match status" value="2"/>
</dbReference>
<dbReference type="InterPro" id="IPR039762">
    <property type="entry name" value="Nmd2/UPF2"/>
</dbReference>
<evidence type="ECO:0000313" key="7">
    <source>
        <dbReference type="Proteomes" id="UP000077671"/>
    </source>
</evidence>
<reference evidence="6" key="2">
    <citation type="journal article" date="2019" name="IMA Fungus">
        <title>Genome sequencing and comparison of five Tilletia species to identify candidate genes for the detection of regulated species infecting wheat.</title>
        <authorList>
            <person name="Nguyen H.D.T."/>
            <person name="Sultana T."/>
            <person name="Kesanakurti P."/>
            <person name="Hambleton S."/>
        </authorList>
    </citation>
    <scope>NUCLEOTIDE SEQUENCE</scope>
    <source>
        <strain evidence="6">DAOMC 238032</strain>
    </source>
</reference>
<evidence type="ECO:0000313" key="8">
    <source>
        <dbReference type="Proteomes" id="UP000836402"/>
    </source>
</evidence>
<dbReference type="Pfam" id="PF02854">
    <property type="entry name" value="MIF4G"/>
    <property type="match status" value="2"/>
</dbReference>
<feature type="domain" description="MIF4G" evidence="4">
    <location>
        <begin position="729"/>
        <end position="938"/>
    </location>
</feature>
<organism evidence="6 7">
    <name type="scientific">Tilletia caries</name>
    <name type="common">wheat bunt fungus</name>
    <dbReference type="NCBI Taxonomy" id="13290"/>
    <lineage>
        <taxon>Eukaryota</taxon>
        <taxon>Fungi</taxon>
        <taxon>Dikarya</taxon>
        <taxon>Basidiomycota</taxon>
        <taxon>Ustilaginomycotina</taxon>
        <taxon>Exobasidiomycetes</taxon>
        <taxon>Tilletiales</taxon>
        <taxon>Tilletiaceae</taxon>
        <taxon>Tilletia</taxon>
    </lineage>
</organism>
<feature type="compositionally biased region" description="Low complexity" evidence="3">
    <location>
        <begin position="22"/>
        <end position="53"/>
    </location>
</feature>
<evidence type="ECO:0000256" key="3">
    <source>
        <dbReference type="SAM" id="MobiDB-lite"/>
    </source>
</evidence>
<feature type="compositionally biased region" description="Basic and acidic residues" evidence="3">
    <location>
        <begin position="10"/>
        <end position="21"/>
    </location>
</feature>
<feature type="region of interest" description="Disordered" evidence="3">
    <location>
        <begin position="1"/>
        <end position="62"/>
    </location>
</feature>
<evidence type="ECO:0000256" key="1">
    <source>
        <dbReference type="ARBA" id="ARBA00004496"/>
    </source>
</evidence>
<dbReference type="PANTHER" id="PTHR12839:SF7">
    <property type="entry name" value="REGULATOR OF NONSENSE TRANSCRIPTS 2"/>
    <property type="match status" value="1"/>
</dbReference>
<dbReference type="PANTHER" id="PTHR12839">
    <property type="entry name" value="NONSENSE-MEDIATED MRNA DECAY PROTEIN 2 UP-FRAMESHIFT SUPPRESSOR 2"/>
    <property type="match status" value="1"/>
</dbReference>
<accession>A0A177VEF6</accession>
<feature type="region of interest" description="Disordered" evidence="3">
    <location>
        <begin position="67"/>
        <end position="86"/>
    </location>
</feature>
<dbReference type="Gene3D" id="1.25.40.180">
    <property type="match status" value="3"/>
</dbReference>
<feature type="domain" description="MIF4G" evidence="4">
    <location>
        <begin position="525"/>
        <end position="714"/>
    </location>
</feature>
<dbReference type="Pfam" id="PF04050">
    <property type="entry name" value="Upf2"/>
    <property type="match status" value="1"/>
</dbReference>
<feature type="region of interest" description="Disordered" evidence="3">
    <location>
        <begin position="443"/>
        <end position="465"/>
    </location>
</feature>
<dbReference type="GO" id="GO:0005737">
    <property type="term" value="C:cytoplasm"/>
    <property type="evidence" value="ECO:0007669"/>
    <property type="project" value="UniProtKB-SubCell"/>
</dbReference>
<dbReference type="GO" id="GO:0003723">
    <property type="term" value="F:RNA binding"/>
    <property type="evidence" value="ECO:0007669"/>
    <property type="project" value="InterPro"/>
</dbReference>
<protein>
    <recommendedName>
        <fullName evidence="4">MIF4G domain-containing protein</fullName>
    </recommendedName>
</protein>
<feature type="region of interest" description="Disordered" evidence="3">
    <location>
        <begin position="963"/>
        <end position="1035"/>
    </location>
</feature>
<comment type="subcellular location">
    <subcellularLocation>
        <location evidence="1">Cytoplasm</location>
    </subcellularLocation>
</comment>
<dbReference type="EMBL" id="CAJHJG010000546">
    <property type="protein sequence ID" value="CAD6903615.1"/>
    <property type="molecule type" value="Genomic_DNA"/>
</dbReference>
<evidence type="ECO:0000256" key="2">
    <source>
        <dbReference type="ARBA" id="ARBA00022490"/>
    </source>
</evidence>
<proteinExistence type="predicted"/>
<comment type="caution">
    <text evidence="6">The sequence shown here is derived from an EMBL/GenBank/DDBJ whole genome shotgun (WGS) entry which is preliminary data.</text>
</comment>
<reference evidence="5" key="3">
    <citation type="submission" date="2020-10" db="EMBL/GenBank/DDBJ databases">
        <authorList>
            <person name="Sedaghatjoo S."/>
        </authorList>
    </citation>
    <scope>NUCLEOTIDE SEQUENCE</scope>
    <source>
        <strain evidence="5">AZH3</strain>
    </source>
</reference>
<feature type="region of interest" description="Disordered" evidence="3">
    <location>
        <begin position="1071"/>
        <end position="1109"/>
    </location>
</feature>
<dbReference type="Proteomes" id="UP000836402">
    <property type="component" value="Unassembled WGS sequence"/>
</dbReference>
<keyword evidence="2" id="KW-0963">Cytoplasm</keyword>
<keyword evidence="8" id="KW-1185">Reference proteome</keyword>
<reference evidence="6" key="1">
    <citation type="submission" date="2016-04" db="EMBL/GenBank/DDBJ databases">
        <authorList>
            <person name="Nguyen H.D."/>
            <person name="Kesanakurti P."/>
            <person name="Cullis J."/>
            <person name="Levesque C.A."/>
            <person name="Hambleton S."/>
        </authorList>
    </citation>
    <scope>NUCLEOTIDE SEQUENCE</scope>
    <source>
        <strain evidence="6">DAOMC 238032</strain>
    </source>
</reference>
<dbReference type="EMBL" id="LWDD02000006">
    <property type="protein sequence ID" value="KAE8265641.1"/>
    <property type="molecule type" value="Genomic_DNA"/>
</dbReference>
<feature type="compositionally biased region" description="Polar residues" evidence="3">
    <location>
        <begin position="1081"/>
        <end position="1090"/>
    </location>
</feature>
<evidence type="ECO:0000313" key="6">
    <source>
        <dbReference type="EMBL" id="KAE8265641.1"/>
    </source>
</evidence>
<dbReference type="GO" id="GO:0000184">
    <property type="term" value="P:nuclear-transcribed mRNA catabolic process, nonsense-mediated decay"/>
    <property type="evidence" value="ECO:0007669"/>
    <property type="project" value="InterPro"/>
</dbReference>
<gene>
    <name evidence="6" type="ORF">A4X03_0g132</name>
    <name evidence="5" type="ORF">JKIAZH3_G4946</name>
</gene>
<evidence type="ECO:0000259" key="4">
    <source>
        <dbReference type="SMART" id="SM00543"/>
    </source>
</evidence>
<dbReference type="InterPro" id="IPR007193">
    <property type="entry name" value="Upf2/Nmd2_C"/>
</dbReference>
<feature type="compositionally biased region" description="Basic and acidic residues" evidence="3">
    <location>
        <begin position="1017"/>
        <end position="1035"/>
    </location>
</feature>
<dbReference type="InterPro" id="IPR003890">
    <property type="entry name" value="MIF4G-like_typ-3"/>
</dbReference>